<dbReference type="AlphaFoldDB" id="A0AAV9JTV7"/>
<organism evidence="1 2">
    <name type="scientific">Oleoguttula mirabilis</name>
    <dbReference type="NCBI Taxonomy" id="1507867"/>
    <lineage>
        <taxon>Eukaryota</taxon>
        <taxon>Fungi</taxon>
        <taxon>Dikarya</taxon>
        <taxon>Ascomycota</taxon>
        <taxon>Pezizomycotina</taxon>
        <taxon>Dothideomycetes</taxon>
        <taxon>Dothideomycetidae</taxon>
        <taxon>Mycosphaerellales</taxon>
        <taxon>Teratosphaeriaceae</taxon>
        <taxon>Oleoguttula</taxon>
    </lineage>
</organism>
<accession>A0AAV9JTV7</accession>
<gene>
    <name evidence="1" type="ORF">LTR36_010730</name>
</gene>
<evidence type="ECO:0000313" key="2">
    <source>
        <dbReference type="Proteomes" id="UP001324427"/>
    </source>
</evidence>
<protein>
    <submittedName>
        <fullName evidence="1">Uncharacterized protein</fullName>
    </submittedName>
</protein>
<sequence length="159" mass="17348">MLPTTFPFVPTLQTLTCLVDTAPTHDPATLHAIFDPYTELLDAEAWRDVLVYTYALLTPIEAELMLLRPRLQQLGAALGKPADFLQRVRDSEPAAPRPLEARGWCGVVPPVALTVNDGPRVRDLVVVGVSVLKATSVQRARCLGLVAAWAQQAVDRDVV</sequence>
<evidence type="ECO:0000313" key="1">
    <source>
        <dbReference type="EMBL" id="KAK4548010.1"/>
    </source>
</evidence>
<keyword evidence="2" id="KW-1185">Reference proteome</keyword>
<comment type="caution">
    <text evidence="1">The sequence shown here is derived from an EMBL/GenBank/DDBJ whole genome shotgun (WGS) entry which is preliminary data.</text>
</comment>
<proteinExistence type="predicted"/>
<name>A0AAV9JTV7_9PEZI</name>
<dbReference type="Proteomes" id="UP001324427">
    <property type="component" value="Unassembled WGS sequence"/>
</dbReference>
<dbReference type="EMBL" id="JAVFHQ010000009">
    <property type="protein sequence ID" value="KAK4548010.1"/>
    <property type="molecule type" value="Genomic_DNA"/>
</dbReference>
<reference evidence="1 2" key="1">
    <citation type="submission" date="2021-11" db="EMBL/GenBank/DDBJ databases">
        <title>Black yeast isolated from Biological Soil Crust.</title>
        <authorList>
            <person name="Kurbessoian T."/>
        </authorList>
    </citation>
    <scope>NUCLEOTIDE SEQUENCE [LARGE SCALE GENOMIC DNA]</scope>
    <source>
        <strain evidence="1 2">CCFEE 5522</strain>
    </source>
</reference>